<feature type="domain" description="Carrier" evidence="4">
    <location>
        <begin position="957"/>
        <end position="1031"/>
    </location>
</feature>
<dbReference type="SUPFAM" id="SSF56801">
    <property type="entry name" value="Acetyl-CoA synthetase-like"/>
    <property type="match status" value="1"/>
</dbReference>
<dbReference type="Gene3D" id="2.30.38.10">
    <property type="entry name" value="Luciferase, Domain 3"/>
    <property type="match status" value="1"/>
</dbReference>
<dbReference type="PANTHER" id="PTHR45527:SF1">
    <property type="entry name" value="FATTY ACID SYNTHASE"/>
    <property type="match status" value="1"/>
</dbReference>
<dbReference type="Gene3D" id="3.30.559.10">
    <property type="entry name" value="Chloramphenicol acetyltransferase-like domain"/>
    <property type="match status" value="3"/>
</dbReference>
<evidence type="ECO:0000313" key="5">
    <source>
        <dbReference type="EMBL" id="RMS81341.1"/>
    </source>
</evidence>
<dbReference type="NCBIfam" id="TIGR01733">
    <property type="entry name" value="AA-adenyl-dom"/>
    <property type="match status" value="1"/>
</dbReference>
<proteinExistence type="predicted"/>
<evidence type="ECO:0000256" key="3">
    <source>
        <dbReference type="ARBA" id="ARBA00022553"/>
    </source>
</evidence>
<dbReference type="SUPFAM" id="SSF47336">
    <property type="entry name" value="ACP-like"/>
    <property type="match status" value="2"/>
</dbReference>
<evidence type="ECO:0000256" key="1">
    <source>
        <dbReference type="ARBA" id="ARBA00001957"/>
    </source>
</evidence>
<dbReference type="FunFam" id="1.10.1200.10:FF:000005">
    <property type="entry name" value="Nonribosomal peptide synthetase 1"/>
    <property type="match status" value="2"/>
</dbReference>
<accession>A0A3M5G5N1</accession>
<dbReference type="InterPro" id="IPR010071">
    <property type="entry name" value="AA_adenyl_dom"/>
</dbReference>
<dbReference type="InterPro" id="IPR036736">
    <property type="entry name" value="ACP-like_sf"/>
</dbReference>
<dbReference type="GO" id="GO:0043041">
    <property type="term" value="P:amino acid activation for nonribosomal peptide biosynthetic process"/>
    <property type="evidence" value="ECO:0007669"/>
    <property type="project" value="TreeGrafter"/>
</dbReference>
<dbReference type="FunFam" id="3.40.50.980:FF:000001">
    <property type="entry name" value="Non-ribosomal peptide synthetase"/>
    <property type="match status" value="1"/>
</dbReference>
<feature type="domain" description="Carrier" evidence="4">
    <location>
        <begin position="1501"/>
        <end position="1576"/>
    </location>
</feature>
<keyword evidence="2" id="KW-0596">Phosphopantetheine</keyword>
<dbReference type="Pfam" id="PF00668">
    <property type="entry name" value="Condensation"/>
    <property type="match status" value="3"/>
</dbReference>
<dbReference type="PROSITE" id="PS00012">
    <property type="entry name" value="PHOSPHOPANTETHEINE"/>
    <property type="match status" value="2"/>
</dbReference>
<dbReference type="SUPFAM" id="SSF52777">
    <property type="entry name" value="CoA-dependent acyltransferases"/>
    <property type="match status" value="5"/>
</dbReference>
<dbReference type="Gene3D" id="1.10.1200.10">
    <property type="entry name" value="ACP-like"/>
    <property type="match status" value="2"/>
</dbReference>
<dbReference type="PANTHER" id="PTHR45527">
    <property type="entry name" value="NONRIBOSOMAL PEPTIDE SYNTHETASE"/>
    <property type="match status" value="1"/>
</dbReference>
<dbReference type="InterPro" id="IPR009081">
    <property type="entry name" value="PP-bd_ACP"/>
</dbReference>
<dbReference type="GO" id="GO:0031177">
    <property type="term" value="F:phosphopantetheine binding"/>
    <property type="evidence" value="ECO:0007669"/>
    <property type="project" value="InterPro"/>
</dbReference>
<sequence>MFAPAAETFPLTAAQRDIWLDQISRGDSPLYNIGGYLQLTGPVDPANLHRALEQLVAAHESLRTVLMPGAGADGLPLQSYAAVMPLTLPLHDFSDHPEPTRAARALVDDHMRRPYALDGSSLLDFRLIRLAQDQHWLVGQAHHLILDGWGFGQLFKSLGELYSALMAGECLELSAPGYRAFIADDAQYQASKRYSLDKAYWLEKYRELPEPLLVSRYHNRRATDPAPSHAWVQALPQALHVRMKQFAERHNASKFHVLLAVLHVYFTRTAQRDEWIVGLPLLNRNGTRFKATLGHFAQVSAVRMACADGLDFGALVVEVRDALKRDFRHQRFPLSELNRSLELSREERAQLFEASVSYELEDHDDCYGEAEAHTVKVSNGYEATPLAIHLRTNSYNDDAALHLVHHRAWIEDAEAQAIAGRLLHILEQGLESPTLKLQDFHISAPAEQLQIQAWNQTEKTAADEQLIHRRIEQQARIRPYAVAAVYQGQHLTYAQLNRQANALAQRLIYQGVRPDDRVAIVSRRSLETLVGLLAVLKAGAAYVPIDPSHPRERLHYLLSDSAPVVVLTLSTLIDRLPPLAMPLIELDHCADSQGADNNPQVAGLSSDNLVYVIYTSGSTGQPKGVMVEHRTLANLVDWHCSAFDVKAGSHTSSLAGFGFDAMAWEVWPTLCAGATLHLAPVQDSGEDIEAMLNWWRAQPLDVSFLPTPVAEYAFSQDEEHPTLRTLLIGGDRLRQFVHNRRYAVVNNYGPTETTVVATSGQILANGSLHIGGPIANTRVYVLDERLQPMPVGVAGELYIGGAGVARGYLNQPQLTEERFVVDPFSDVEQARMYRSGDLVRWNADGTLDYLGRNDDQVKIRGMRIELGEIEAMLASLEGVKDAVVLVRDLQLLAWFTETSAVDTDALSPAMRARLPGYMVPRAFTRLASLPLTANGKLDRRALPDPDPAYLLGQAYDAPKSEVEIAMAAIWARVLGVERVGRHDNFFELGGHSLLAVNLVEQLRKAGLTADVHALLSQPTLAALAAWQNDAQAFKAPANLIPPGCARITPQMLSLVSLEQSAIDRIVASVPGGAANVQEIYPLAPLQEGILYHHLTAGDSDPYLLQPQFAFADVSRLNAFCDALQRVIERNDMLRTALFWEGLQTPVQVVWRQAPMLVQETALHDLFNAPRMDLTQAPLLHLVYAHDPANHRVAAVLRYHHVIMDHIALDVLSHELQAVLLGNEASLVAPVPYRNYIAHVLQGPGDEAHEAFFREQLGDVDEPTLPYGLVMASADQIPGEARLTLDIALCRQVRDQARQLSVSAATLMHLAWAQVLGQLSGRDSMVFGTVLLGRLRGGEGGERALGVFINTLPLRMDLGGHCARSAVLDLHARLVGMLTHEHAQLVLAQRCSALPAGAPLFNTLLNYRHSAVPEVDDQASNAAWQGIEVVHAEERSNYPLTLCIDDFGDAFSLTAQTAPGIDPQRICAYVQQALVHLVQALEQQSETALIESSVLLGLTYKPPQGEIEVALAQIWAEVLQIEQVGRHDHFFDLGGHSLLAMRMVSQLRQQMGMELPLGELFALGELAAVASALAGAGRSELSLILPAPRDQSLPLSFAQQRLWFLAQMEGGNEAYNIPLALRIRGLLDVAALTAAVSRIVERHETLRSRFIACEEGAEVVFTASAAMPVLHVEDLRQMPETLAERVAVEATAAFDLTRGPLIRGCLLQVEDEQHVLLLTVHHIVADGWSLGVLTRELLAL</sequence>
<dbReference type="PROSITE" id="PS50075">
    <property type="entry name" value="CARRIER"/>
    <property type="match status" value="2"/>
</dbReference>
<dbReference type="InterPro" id="IPR006162">
    <property type="entry name" value="Ppantetheine_attach_site"/>
</dbReference>
<evidence type="ECO:0000313" key="6">
    <source>
        <dbReference type="Proteomes" id="UP000270499"/>
    </source>
</evidence>
<dbReference type="Proteomes" id="UP000270499">
    <property type="component" value="Unassembled WGS sequence"/>
</dbReference>
<dbReference type="InterPro" id="IPR001242">
    <property type="entry name" value="Condensation_dom"/>
</dbReference>
<dbReference type="Gene3D" id="3.30.559.30">
    <property type="entry name" value="Nonribosomal peptide synthetase, condensation domain"/>
    <property type="match status" value="2"/>
</dbReference>
<dbReference type="PROSITE" id="PS00455">
    <property type="entry name" value="AMP_BINDING"/>
    <property type="match status" value="1"/>
</dbReference>
<organism evidence="5 6">
    <name type="scientific">Pseudomonas savastanoi</name>
    <name type="common">Pseudomonas syringae pv. savastanoi</name>
    <dbReference type="NCBI Taxonomy" id="29438"/>
    <lineage>
        <taxon>Bacteria</taxon>
        <taxon>Pseudomonadati</taxon>
        <taxon>Pseudomonadota</taxon>
        <taxon>Gammaproteobacteria</taxon>
        <taxon>Pseudomonadales</taxon>
        <taxon>Pseudomonadaceae</taxon>
        <taxon>Pseudomonas</taxon>
    </lineage>
</organism>
<evidence type="ECO:0000256" key="2">
    <source>
        <dbReference type="ARBA" id="ARBA00022450"/>
    </source>
</evidence>
<dbReference type="GO" id="GO:0005737">
    <property type="term" value="C:cytoplasm"/>
    <property type="evidence" value="ECO:0007669"/>
    <property type="project" value="TreeGrafter"/>
</dbReference>
<name>A0A3M5G5N1_PSESS</name>
<dbReference type="Pfam" id="PF00501">
    <property type="entry name" value="AMP-binding"/>
    <property type="match status" value="1"/>
</dbReference>
<dbReference type="SMART" id="SM00823">
    <property type="entry name" value="PKS_PP"/>
    <property type="match status" value="2"/>
</dbReference>
<dbReference type="InterPro" id="IPR020806">
    <property type="entry name" value="PKS_PP-bd"/>
</dbReference>
<keyword evidence="3" id="KW-0597">Phosphoprotein</keyword>
<reference evidence="5 6" key="1">
    <citation type="submission" date="2018-08" db="EMBL/GenBank/DDBJ databases">
        <title>Recombination of ecologically and evolutionarily significant loci maintains genetic cohesion in the Pseudomonas syringae species complex.</title>
        <authorList>
            <person name="Dillon M."/>
            <person name="Thakur S."/>
            <person name="Almeida R.N.D."/>
            <person name="Weir B.S."/>
            <person name="Guttman D.S."/>
        </authorList>
    </citation>
    <scope>NUCLEOTIDE SEQUENCE [LARGE SCALE GENOMIC DNA]</scope>
    <source>
        <strain evidence="5 6">ICMP 9421</strain>
    </source>
</reference>
<comment type="caution">
    <text evidence="5">The sequence shown here is derived from an EMBL/GenBank/DDBJ whole genome shotgun (WGS) entry which is preliminary data.</text>
</comment>
<dbReference type="GO" id="GO:0003824">
    <property type="term" value="F:catalytic activity"/>
    <property type="evidence" value="ECO:0007669"/>
    <property type="project" value="InterPro"/>
</dbReference>
<dbReference type="FunFam" id="2.30.38.10:FF:000001">
    <property type="entry name" value="Non-ribosomal peptide synthetase PvdI"/>
    <property type="match status" value="1"/>
</dbReference>
<dbReference type="CDD" id="cd17651">
    <property type="entry name" value="A_NRPS_VisG_like"/>
    <property type="match status" value="1"/>
</dbReference>
<dbReference type="EMBL" id="RBSW01000172">
    <property type="protein sequence ID" value="RMS81341.1"/>
    <property type="molecule type" value="Genomic_DNA"/>
</dbReference>
<dbReference type="InterPro" id="IPR045851">
    <property type="entry name" value="AMP-bd_C_sf"/>
</dbReference>
<dbReference type="FunFam" id="3.40.50.12780:FF:000012">
    <property type="entry name" value="Non-ribosomal peptide synthetase"/>
    <property type="match status" value="1"/>
</dbReference>
<evidence type="ECO:0000259" key="4">
    <source>
        <dbReference type="PROSITE" id="PS50075"/>
    </source>
</evidence>
<gene>
    <name evidence="5" type="ORF">ALP59_00655</name>
</gene>
<dbReference type="Pfam" id="PF00550">
    <property type="entry name" value="PP-binding"/>
    <property type="match status" value="2"/>
</dbReference>
<dbReference type="InterPro" id="IPR023213">
    <property type="entry name" value="CAT-like_dom_sf"/>
</dbReference>
<dbReference type="InterPro" id="IPR020845">
    <property type="entry name" value="AMP-binding_CS"/>
</dbReference>
<dbReference type="InterPro" id="IPR000873">
    <property type="entry name" value="AMP-dep_synth/lig_dom"/>
</dbReference>
<comment type="cofactor">
    <cofactor evidence="1">
        <name>pantetheine 4'-phosphate</name>
        <dbReference type="ChEBI" id="CHEBI:47942"/>
    </cofactor>
</comment>
<dbReference type="Gene3D" id="3.30.300.30">
    <property type="match status" value="1"/>
</dbReference>
<dbReference type="CDD" id="cd19544">
    <property type="entry name" value="E-C_NRPS"/>
    <property type="match status" value="1"/>
</dbReference>
<dbReference type="Gene3D" id="3.40.50.980">
    <property type="match status" value="2"/>
</dbReference>
<protein>
    <submittedName>
        <fullName evidence="5">Amino acid adenylation</fullName>
    </submittedName>
</protein>
<dbReference type="GO" id="GO:0044550">
    <property type="term" value="P:secondary metabolite biosynthetic process"/>
    <property type="evidence" value="ECO:0007669"/>
    <property type="project" value="TreeGrafter"/>
</dbReference>